<sequence length="135" mass="15292">MRSNSGRHTRGKTTVIFLVDGQGVQMSESQIFSDAVGLPAEDSSQDGMLSKDVTELSEEEQQQEQLVPTTELMQTQTAQTQSKLANQCRLEEIQRMEEEARQKIRLQGKQMERELKQNMAIFNANIGKIEVEYGL</sequence>
<dbReference type="Proteomes" id="UP000887565">
    <property type="component" value="Unplaced"/>
</dbReference>
<accession>A0A915KZH8</accession>
<evidence type="ECO:0000313" key="1">
    <source>
        <dbReference type="Proteomes" id="UP000887565"/>
    </source>
</evidence>
<dbReference type="AlphaFoldDB" id="A0A915KZH8"/>
<evidence type="ECO:0000313" key="2">
    <source>
        <dbReference type="WBParaSite" id="nRc.2.0.1.t44343-RA"/>
    </source>
</evidence>
<reference evidence="2" key="1">
    <citation type="submission" date="2022-11" db="UniProtKB">
        <authorList>
            <consortium name="WormBaseParasite"/>
        </authorList>
    </citation>
    <scope>IDENTIFICATION</scope>
</reference>
<protein>
    <submittedName>
        <fullName evidence="2">Uncharacterized protein</fullName>
    </submittedName>
</protein>
<dbReference type="WBParaSite" id="nRc.2.0.1.t44343-RA">
    <property type="protein sequence ID" value="nRc.2.0.1.t44343-RA"/>
    <property type="gene ID" value="nRc.2.0.1.g44343"/>
</dbReference>
<name>A0A915KZH8_ROMCU</name>
<organism evidence="1 2">
    <name type="scientific">Romanomermis culicivorax</name>
    <name type="common">Nematode worm</name>
    <dbReference type="NCBI Taxonomy" id="13658"/>
    <lineage>
        <taxon>Eukaryota</taxon>
        <taxon>Metazoa</taxon>
        <taxon>Ecdysozoa</taxon>
        <taxon>Nematoda</taxon>
        <taxon>Enoplea</taxon>
        <taxon>Dorylaimia</taxon>
        <taxon>Mermithida</taxon>
        <taxon>Mermithoidea</taxon>
        <taxon>Mermithidae</taxon>
        <taxon>Romanomermis</taxon>
    </lineage>
</organism>
<keyword evidence="1" id="KW-1185">Reference proteome</keyword>
<proteinExistence type="predicted"/>